<dbReference type="Gene3D" id="2.70.150.10">
    <property type="entry name" value="Calcium-transporting ATPase, cytoplasmic transduction domain A"/>
    <property type="match status" value="1"/>
</dbReference>
<dbReference type="InterPro" id="IPR023214">
    <property type="entry name" value="HAD_sf"/>
</dbReference>
<keyword evidence="6 13" id="KW-0547">Nucleotide-binding</keyword>
<protein>
    <submittedName>
        <fullName evidence="15">ATPase</fullName>
    </submittedName>
</protein>
<comment type="subcellular location">
    <subcellularLocation>
        <location evidence="1">Cell membrane</location>
        <topology evidence="1">Multi-pass membrane protein</topology>
    </subcellularLocation>
</comment>
<dbReference type="InterPro" id="IPR044492">
    <property type="entry name" value="P_typ_ATPase_HD_dom"/>
</dbReference>
<dbReference type="SUPFAM" id="SSF81665">
    <property type="entry name" value="Calcium ATPase, transmembrane domain M"/>
    <property type="match status" value="1"/>
</dbReference>
<dbReference type="Gene3D" id="3.40.50.1000">
    <property type="entry name" value="HAD superfamily/HAD-like"/>
    <property type="match status" value="1"/>
</dbReference>
<feature type="transmembrane region" description="Helical" evidence="13">
    <location>
        <begin position="102"/>
        <end position="119"/>
    </location>
</feature>
<dbReference type="PRINTS" id="PR00120">
    <property type="entry name" value="HATPASE"/>
</dbReference>
<dbReference type="InterPro" id="IPR018303">
    <property type="entry name" value="ATPase_P-typ_P_site"/>
</dbReference>
<dbReference type="NCBIfam" id="TIGR01494">
    <property type="entry name" value="ATPase_P-type"/>
    <property type="match status" value="1"/>
</dbReference>
<feature type="transmembrane region" description="Helical" evidence="13">
    <location>
        <begin position="9"/>
        <end position="30"/>
    </location>
</feature>
<evidence type="ECO:0000256" key="11">
    <source>
        <dbReference type="ARBA" id="ARBA00023008"/>
    </source>
</evidence>
<organism evidence="15 16">
    <name type="scientific">Candidatus Aquicultor primus</name>
    <dbReference type="NCBI Taxonomy" id="1797195"/>
    <lineage>
        <taxon>Bacteria</taxon>
        <taxon>Bacillati</taxon>
        <taxon>Actinomycetota</taxon>
        <taxon>Candidatus Aquicultoria</taxon>
        <taxon>Candidatus Aquicultorales</taxon>
        <taxon>Candidatus Aquicultoraceae</taxon>
        <taxon>Candidatus Aquicultor</taxon>
    </lineage>
</organism>
<dbReference type="InterPro" id="IPR059000">
    <property type="entry name" value="ATPase_P-type_domA"/>
</dbReference>
<dbReference type="Proteomes" id="UP000178086">
    <property type="component" value="Unassembled WGS sequence"/>
</dbReference>
<dbReference type="NCBIfam" id="TIGR01525">
    <property type="entry name" value="ATPase-IB_hvy"/>
    <property type="match status" value="1"/>
</dbReference>
<dbReference type="GO" id="GO:0055070">
    <property type="term" value="P:copper ion homeostasis"/>
    <property type="evidence" value="ECO:0007669"/>
    <property type="project" value="TreeGrafter"/>
</dbReference>
<evidence type="ECO:0000256" key="8">
    <source>
        <dbReference type="ARBA" id="ARBA00022840"/>
    </source>
</evidence>
<dbReference type="SUPFAM" id="SSF81653">
    <property type="entry name" value="Calcium ATPase, transduction domain A"/>
    <property type="match status" value="1"/>
</dbReference>
<dbReference type="Pfam" id="PF00122">
    <property type="entry name" value="E1-E2_ATPase"/>
    <property type="match status" value="1"/>
</dbReference>
<dbReference type="InterPro" id="IPR008250">
    <property type="entry name" value="ATPase_P-typ_transduc_dom_A_sf"/>
</dbReference>
<dbReference type="GO" id="GO:0043682">
    <property type="term" value="F:P-type divalent copper transporter activity"/>
    <property type="evidence" value="ECO:0007669"/>
    <property type="project" value="TreeGrafter"/>
</dbReference>
<feature type="transmembrane region" description="Helical" evidence="13">
    <location>
        <begin position="42"/>
        <end position="61"/>
    </location>
</feature>
<feature type="transmembrane region" description="Helical" evidence="13">
    <location>
        <begin position="617"/>
        <end position="637"/>
    </location>
</feature>
<comment type="similarity">
    <text evidence="2 13">Belongs to the cation transport ATPase (P-type) (TC 3.A.3) family. Type IB subfamily.</text>
</comment>
<keyword evidence="11" id="KW-0186">Copper</keyword>
<comment type="caution">
    <text evidence="15">The sequence shown here is derived from an EMBL/GenBank/DDBJ whole genome shotgun (WGS) entry which is preliminary data.</text>
</comment>
<evidence type="ECO:0000313" key="15">
    <source>
        <dbReference type="EMBL" id="OFW34598.1"/>
    </source>
</evidence>
<feature type="transmembrane region" description="Helical" evidence="13">
    <location>
        <begin position="592"/>
        <end position="611"/>
    </location>
</feature>
<evidence type="ECO:0000256" key="13">
    <source>
        <dbReference type="RuleBase" id="RU362081"/>
    </source>
</evidence>
<dbReference type="InterPro" id="IPR023298">
    <property type="entry name" value="ATPase_P-typ_TM_dom_sf"/>
</dbReference>
<evidence type="ECO:0000313" key="16">
    <source>
        <dbReference type="Proteomes" id="UP000178086"/>
    </source>
</evidence>
<gene>
    <name evidence="15" type="ORF">A2074_07935</name>
</gene>
<dbReference type="NCBIfam" id="TIGR01512">
    <property type="entry name" value="ATPase-IB2_Cd"/>
    <property type="match status" value="1"/>
</dbReference>
<dbReference type="SFLD" id="SFLDF00027">
    <property type="entry name" value="p-type_atpase"/>
    <property type="match status" value="1"/>
</dbReference>
<evidence type="ECO:0000256" key="4">
    <source>
        <dbReference type="ARBA" id="ARBA00022692"/>
    </source>
</evidence>
<dbReference type="AlphaFoldDB" id="A0A1F2UNQ5"/>
<dbReference type="InterPro" id="IPR027256">
    <property type="entry name" value="P-typ_ATPase_IB"/>
</dbReference>
<feature type="transmembrane region" description="Helical" evidence="13">
    <location>
        <begin position="288"/>
        <end position="316"/>
    </location>
</feature>
<dbReference type="EMBL" id="MELI01000040">
    <property type="protein sequence ID" value="OFW34598.1"/>
    <property type="molecule type" value="Genomic_DNA"/>
</dbReference>
<keyword evidence="5 13" id="KW-0479">Metal-binding</keyword>
<keyword evidence="10 13" id="KW-1133">Transmembrane helix</keyword>
<feature type="transmembrane region" description="Helical" evidence="13">
    <location>
        <begin position="254"/>
        <end position="276"/>
    </location>
</feature>
<dbReference type="SFLD" id="SFLDG00002">
    <property type="entry name" value="C1.7:_P-type_atpase_like"/>
    <property type="match status" value="1"/>
</dbReference>
<evidence type="ECO:0000256" key="5">
    <source>
        <dbReference type="ARBA" id="ARBA00022723"/>
    </source>
</evidence>
<dbReference type="InterPro" id="IPR001757">
    <property type="entry name" value="P_typ_ATPase"/>
</dbReference>
<evidence type="ECO:0000256" key="12">
    <source>
        <dbReference type="ARBA" id="ARBA00023136"/>
    </source>
</evidence>
<keyword evidence="7" id="KW-0187">Copper transport</keyword>
<reference evidence="15 16" key="1">
    <citation type="journal article" date="2016" name="Nat. Commun.">
        <title>Thousands of microbial genomes shed light on interconnected biogeochemical processes in an aquifer system.</title>
        <authorList>
            <person name="Anantharaman K."/>
            <person name="Brown C.T."/>
            <person name="Hug L.A."/>
            <person name="Sharon I."/>
            <person name="Castelle C.J."/>
            <person name="Probst A.J."/>
            <person name="Thomas B.C."/>
            <person name="Singh A."/>
            <person name="Wilkins M.J."/>
            <person name="Karaoz U."/>
            <person name="Brodie E.L."/>
            <person name="Williams K.H."/>
            <person name="Hubbard S.S."/>
            <person name="Banfield J.F."/>
        </authorList>
    </citation>
    <scope>NUCLEOTIDE SEQUENCE [LARGE SCALE GENOMIC DNA]</scope>
</reference>
<dbReference type="InterPro" id="IPR036412">
    <property type="entry name" value="HAD-like_sf"/>
</dbReference>
<keyword evidence="7" id="KW-0406">Ion transport</keyword>
<keyword evidence="4 13" id="KW-0812">Transmembrane</keyword>
<keyword evidence="9" id="KW-1278">Translocase</keyword>
<dbReference type="Pfam" id="PF00702">
    <property type="entry name" value="Hydrolase"/>
    <property type="match status" value="1"/>
</dbReference>
<keyword evidence="8 13" id="KW-0067">ATP-binding</keyword>
<dbReference type="FunFam" id="2.70.150.10:FF:000020">
    <property type="entry name" value="Copper-exporting P-type ATPase A"/>
    <property type="match status" value="1"/>
</dbReference>
<evidence type="ECO:0000256" key="3">
    <source>
        <dbReference type="ARBA" id="ARBA00022475"/>
    </source>
</evidence>
<dbReference type="Gene3D" id="3.40.1110.10">
    <property type="entry name" value="Calcium-transporting ATPase, cytoplasmic domain N"/>
    <property type="match status" value="1"/>
</dbReference>
<evidence type="ECO:0000256" key="7">
    <source>
        <dbReference type="ARBA" id="ARBA00022796"/>
    </source>
</evidence>
<evidence type="ECO:0000256" key="6">
    <source>
        <dbReference type="ARBA" id="ARBA00022741"/>
    </source>
</evidence>
<dbReference type="GO" id="GO:0016887">
    <property type="term" value="F:ATP hydrolysis activity"/>
    <property type="evidence" value="ECO:0007669"/>
    <property type="project" value="InterPro"/>
</dbReference>
<evidence type="ECO:0000256" key="9">
    <source>
        <dbReference type="ARBA" id="ARBA00022967"/>
    </source>
</evidence>
<dbReference type="PRINTS" id="PR00119">
    <property type="entry name" value="CATATPASE"/>
</dbReference>
<dbReference type="GO" id="GO:0005507">
    <property type="term" value="F:copper ion binding"/>
    <property type="evidence" value="ECO:0007669"/>
    <property type="project" value="TreeGrafter"/>
</dbReference>
<dbReference type="NCBIfam" id="TIGR01511">
    <property type="entry name" value="ATPase-IB1_Cu"/>
    <property type="match status" value="1"/>
</dbReference>
<evidence type="ECO:0000259" key="14">
    <source>
        <dbReference type="Pfam" id="PF00122"/>
    </source>
</evidence>
<dbReference type="InterPro" id="IPR023299">
    <property type="entry name" value="ATPase_P-typ_cyto_dom_N"/>
</dbReference>
<accession>A0A1F2UNQ5</accession>
<dbReference type="SUPFAM" id="SSF56784">
    <property type="entry name" value="HAD-like"/>
    <property type="match status" value="1"/>
</dbReference>
<feature type="domain" description="P-type ATPase A" evidence="14">
    <location>
        <begin position="138"/>
        <end position="237"/>
    </location>
</feature>
<keyword evidence="3 13" id="KW-1003">Cell membrane</keyword>
<name>A0A1F2UNQ5_9ACTN</name>
<evidence type="ECO:0000256" key="2">
    <source>
        <dbReference type="ARBA" id="ARBA00006024"/>
    </source>
</evidence>
<dbReference type="GO" id="GO:0005524">
    <property type="term" value="F:ATP binding"/>
    <property type="evidence" value="ECO:0007669"/>
    <property type="project" value="UniProtKB-UniRule"/>
</dbReference>
<proteinExistence type="inferred from homology"/>
<dbReference type="SFLD" id="SFLDS00003">
    <property type="entry name" value="Haloacid_Dehalogenase"/>
    <property type="match status" value="1"/>
</dbReference>
<dbReference type="PANTHER" id="PTHR43520">
    <property type="entry name" value="ATP7, ISOFORM B"/>
    <property type="match status" value="1"/>
</dbReference>
<feature type="transmembrane region" description="Helical" evidence="13">
    <location>
        <begin position="73"/>
        <end position="90"/>
    </location>
</feature>
<keyword evidence="7" id="KW-0813">Transport</keyword>
<dbReference type="GO" id="GO:0005886">
    <property type="term" value="C:plasma membrane"/>
    <property type="evidence" value="ECO:0007669"/>
    <property type="project" value="UniProtKB-SubCell"/>
</dbReference>
<sequence>MVADFRKRFWISLAITIPVLILSPMIQMFLGLGESLRFAGDPFVLFGLSSVIFFYGGYPFLKGFVDELRKSAPGMMTLISVATSTAYIYSSATVFGLTGEGFFWELATLIDIMLLGHWIEMRSIMGASRALEELARLMPQDAHKVMPDGSIKDVPLSELIVGDRVIIKPGEKMPADGKVVEGETSVNEAMLTGESKPVSKKTGSMVIGGSINGEGSVTIVINKTGKDSFLSQVIELVREAQESKSRTQDLADRAALWLTIIALTGGSITWLVWFVVLSAELSFAIERAVTVMVIACPHALGLAIPLVVAISTALSASKGLLIRDRAAFERARNIQAIIFDKTGTLTQGKFGVTDTIMFTDGLSEDELVKYAASVEAYSEHPIAKSIAASVGETFETTGFNSIPGKGAEAKVNRRDVKVVSPGYLREKNIPYDDARIGKIAEQGKTVVFVLIDGQLSGAIGLADIIRPESREAVAKLKEIGVQVMMLTGDNRQVAKWVAGELGLDDYFAEVLPHEKSAKVKEVQARGLTVAMVGDGVNDAPALAQADIGIAIGAGTDVAVETADIILVKSNPLDAVSIVGLSKATYRKMLQNLAWATGYNAFALPLAAGVLYNYGIVLSPAIGAIFMSLSTVIVAINARMLKA</sequence>
<evidence type="ECO:0000256" key="10">
    <source>
        <dbReference type="ARBA" id="ARBA00022989"/>
    </source>
</evidence>
<keyword evidence="12 13" id="KW-0472">Membrane</keyword>
<dbReference type="PANTHER" id="PTHR43520:SF8">
    <property type="entry name" value="P-TYPE CU(+) TRANSPORTER"/>
    <property type="match status" value="1"/>
</dbReference>
<evidence type="ECO:0000256" key="1">
    <source>
        <dbReference type="ARBA" id="ARBA00004651"/>
    </source>
</evidence>
<dbReference type="PROSITE" id="PS00154">
    <property type="entry name" value="ATPASE_E1_E2"/>
    <property type="match status" value="1"/>
</dbReference>